<reference evidence="3" key="1">
    <citation type="submission" date="2022-11" db="EMBL/GenBank/DDBJ databases">
        <authorList>
            <person name="Morgan W.R."/>
            <person name="Tartar A."/>
        </authorList>
    </citation>
    <scope>NUCLEOTIDE SEQUENCE</scope>
    <source>
        <strain evidence="3">ARSEF 373</strain>
    </source>
</reference>
<evidence type="ECO:0000313" key="4">
    <source>
        <dbReference type="Proteomes" id="UP001146120"/>
    </source>
</evidence>
<feature type="domain" description="SH2" evidence="2">
    <location>
        <begin position="763"/>
        <end position="843"/>
    </location>
</feature>
<dbReference type="InterPro" id="IPR041664">
    <property type="entry name" value="AAA_16"/>
</dbReference>
<dbReference type="InterPro" id="IPR000980">
    <property type="entry name" value="SH2"/>
</dbReference>
<dbReference type="Pfam" id="PF00017">
    <property type="entry name" value="SH2"/>
    <property type="match status" value="1"/>
</dbReference>
<dbReference type="Proteomes" id="UP001146120">
    <property type="component" value="Unassembled WGS sequence"/>
</dbReference>
<gene>
    <name evidence="3" type="ORF">N0F65_003632</name>
</gene>
<dbReference type="SMART" id="SM00252">
    <property type="entry name" value="SH2"/>
    <property type="match status" value="1"/>
</dbReference>
<keyword evidence="4" id="KW-1185">Reference proteome</keyword>
<dbReference type="InterPro" id="IPR024983">
    <property type="entry name" value="CHAT_dom"/>
</dbReference>
<dbReference type="Pfam" id="PF12770">
    <property type="entry name" value="CHAT"/>
    <property type="match status" value="1"/>
</dbReference>
<evidence type="ECO:0000259" key="2">
    <source>
        <dbReference type="PROSITE" id="PS50001"/>
    </source>
</evidence>
<dbReference type="EMBL" id="DAKRPA010000222">
    <property type="protein sequence ID" value="DAZ95006.1"/>
    <property type="molecule type" value="Genomic_DNA"/>
</dbReference>
<dbReference type="PANTHER" id="PTHR47691">
    <property type="entry name" value="REGULATOR-RELATED"/>
    <property type="match status" value="1"/>
</dbReference>
<organism evidence="3 4">
    <name type="scientific">Lagenidium giganteum</name>
    <dbReference type="NCBI Taxonomy" id="4803"/>
    <lineage>
        <taxon>Eukaryota</taxon>
        <taxon>Sar</taxon>
        <taxon>Stramenopiles</taxon>
        <taxon>Oomycota</taxon>
        <taxon>Peronosporomycetes</taxon>
        <taxon>Pythiales</taxon>
        <taxon>Pythiaceae</taxon>
    </lineage>
</organism>
<protein>
    <recommendedName>
        <fullName evidence="2">SH2 domain-containing protein</fullName>
    </recommendedName>
</protein>
<dbReference type="Gene3D" id="3.30.505.10">
    <property type="entry name" value="SH2 domain"/>
    <property type="match status" value="1"/>
</dbReference>
<evidence type="ECO:0000313" key="3">
    <source>
        <dbReference type="EMBL" id="DAZ95006.1"/>
    </source>
</evidence>
<evidence type="ECO:0000256" key="1">
    <source>
        <dbReference type="PROSITE-ProRule" id="PRU00191"/>
    </source>
</evidence>
<dbReference type="InterPro" id="IPR036860">
    <property type="entry name" value="SH2_dom_sf"/>
</dbReference>
<dbReference type="SUPFAM" id="SSF55550">
    <property type="entry name" value="SH2 domain"/>
    <property type="match status" value="1"/>
</dbReference>
<sequence>MVATAILAHLHSSPLVVRRRSGSEWRSLSSSHHRAATNAPPVTRSGLEPVEIIDVKQERRLLLQCLREAKRQIVWHSEVADLHTFRKVLSYGCRALHFSGHGVPGKVIFENAKCEEQFVAQQELRDLLLAGGHAHAAAPDALHNNVSALAHDLQWLGTSDGHAGCSSPLQLVVVSACHSESVAEAFVSAGVPHVVVVSSEDKVLDKKAMEFSKAFYTALFAGHSVAHAFQIGRVQADLSIAHEATHSRFKLLGHGDHEHDLLFADVAEGSFVEHSLPPTRNECDAVAEVFVGRSLEVHQVYKSLVEGARLVSVTGERGIGKTEVALQCAQYAAERHLFKHIFYLRLEVADTSALGADSNSADPAAEATALLTKFKRCFHVDGATDEDLADEIRQRCLEGTFLLILDGCNRATRRNASFRAMVTLLLRRVSSLSLLLTGDGKIGGMDGVGEKIVTVERLPPADAALLFTLRAPRKLKAHEMGSSSDLAAFAEHPIVRSLCGHPRTICAVAQFLETKDMEIDQREFLQYIIPSVNAGLGAGKYDQDAGFVPMQQLVAGEEPPLIESAPTSTPHLLQHHRLTSQFAASSADLTKQLRSAEMARKPTLESSHSESDLTGSAIAMKTSQRQLCALTIADHAKRYVRDSVGSLVWAHAVVAEANIPDGNYTSSVIQSLVASRSVPIEQLAPQLSRYFATALKREAVKRPLSLRSIDFLSKSALVWGGRSPAQRQGNVDLEMFAAFWNWFNPLTDCIRHSRLWAYTQPRLVHGFLSKASCINMLQSAPAGTFLLRFSETRKRCFVIAFVDSADHVQFVPITCIEHSGWHVALQDASRNGVTFASIPELIQSVSVLKFLFPQTPKEVAFQQVL</sequence>
<name>A0AAV2YME3_9STRA</name>
<reference evidence="3" key="2">
    <citation type="journal article" date="2023" name="Microbiol Resour">
        <title>Decontamination and Annotation of the Draft Genome Sequence of the Oomycete Lagenidium giganteum ARSEF 373.</title>
        <authorList>
            <person name="Morgan W.R."/>
            <person name="Tartar A."/>
        </authorList>
    </citation>
    <scope>NUCLEOTIDE SEQUENCE</scope>
    <source>
        <strain evidence="3">ARSEF 373</strain>
    </source>
</reference>
<keyword evidence="1" id="KW-0727">SH2 domain</keyword>
<dbReference type="Gene3D" id="3.40.50.300">
    <property type="entry name" value="P-loop containing nucleotide triphosphate hydrolases"/>
    <property type="match status" value="1"/>
</dbReference>
<dbReference type="Pfam" id="PF13191">
    <property type="entry name" value="AAA_16"/>
    <property type="match status" value="1"/>
</dbReference>
<dbReference type="SUPFAM" id="SSF52540">
    <property type="entry name" value="P-loop containing nucleoside triphosphate hydrolases"/>
    <property type="match status" value="1"/>
</dbReference>
<proteinExistence type="predicted"/>
<dbReference type="InterPro" id="IPR027417">
    <property type="entry name" value="P-loop_NTPase"/>
</dbReference>
<comment type="caution">
    <text evidence="3">The sequence shown here is derived from an EMBL/GenBank/DDBJ whole genome shotgun (WGS) entry which is preliminary data.</text>
</comment>
<dbReference type="PANTHER" id="PTHR47691:SF3">
    <property type="entry name" value="HTH-TYPE TRANSCRIPTIONAL REGULATOR RV0890C-RELATED"/>
    <property type="match status" value="1"/>
</dbReference>
<accession>A0AAV2YME3</accession>
<dbReference type="PROSITE" id="PS50001">
    <property type="entry name" value="SH2"/>
    <property type="match status" value="1"/>
</dbReference>
<dbReference type="AlphaFoldDB" id="A0AAV2YME3"/>